<evidence type="ECO:0000313" key="1">
    <source>
        <dbReference type="EMBL" id="MBB5174498.1"/>
    </source>
</evidence>
<dbReference type="EMBL" id="JACHHB010000013">
    <property type="protein sequence ID" value="MBB5174498.1"/>
    <property type="molecule type" value="Genomic_DNA"/>
</dbReference>
<accession>A0A840QT63</accession>
<keyword evidence="2" id="KW-1185">Reference proteome</keyword>
<dbReference type="InterPro" id="IPR025432">
    <property type="entry name" value="YhfH-like"/>
</dbReference>
<dbReference type="Proteomes" id="UP000551878">
    <property type="component" value="Unassembled WGS sequence"/>
</dbReference>
<reference evidence="1 2" key="1">
    <citation type="submission" date="2020-08" db="EMBL/GenBank/DDBJ databases">
        <title>Genomic Encyclopedia of Type Strains, Phase IV (KMG-IV): sequencing the most valuable type-strain genomes for metagenomic binning, comparative biology and taxonomic classification.</title>
        <authorList>
            <person name="Goeker M."/>
        </authorList>
    </citation>
    <scope>NUCLEOTIDE SEQUENCE [LARGE SCALE GENOMIC DNA]</scope>
    <source>
        <strain evidence="1 2">DSM 24696</strain>
    </source>
</reference>
<gene>
    <name evidence="1" type="ORF">HNQ41_002713</name>
</gene>
<sequence>MLGSVNEFFRNLPAKVCNECGSDIEEEMADCYQNECDDCQEEYH</sequence>
<dbReference type="Pfam" id="PF14149">
    <property type="entry name" value="YhfH"/>
    <property type="match status" value="1"/>
</dbReference>
<proteinExistence type="predicted"/>
<dbReference type="AlphaFoldDB" id="A0A840QT63"/>
<organism evidence="1 2">
    <name type="scientific">Texcoconibacillus texcoconensis</name>
    <dbReference type="NCBI Taxonomy" id="1095777"/>
    <lineage>
        <taxon>Bacteria</taxon>
        <taxon>Bacillati</taxon>
        <taxon>Bacillota</taxon>
        <taxon>Bacilli</taxon>
        <taxon>Bacillales</taxon>
        <taxon>Bacillaceae</taxon>
        <taxon>Texcoconibacillus</taxon>
    </lineage>
</organism>
<dbReference type="RefSeq" id="WP_184664914.1">
    <property type="nucleotide sequence ID" value="NZ_JACHHB010000013.1"/>
</dbReference>
<protein>
    <recommendedName>
        <fullName evidence="3">YhfH family protein</fullName>
    </recommendedName>
</protein>
<evidence type="ECO:0008006" key="3">
    <source>
        <dbReference type="Google" id="ProtNLM"/>
    </source>
</evidence>
<comment type="caution">
    <text evidence="1">The sequence shown here is derived from an EMBL/GenBank/DDBJ whole genome shotgun (WGS) entry which is preliminary data.</text>
</comment>
<evidence type="ECO:0000313" key="2">
    <source>
        <dbReference type="Proteomes" id="UP000551878"/>
    </source>
</evidence>
<name>A0A840QT63_9BACI</name>